<comment type="caution">
    <text evidence="1">The sequence shown here is derived from an EMBL/GenBank/DDBJ whole genome shotgun (WGS) entry which is preliminary data.</text>
</comment>
<sequence>MLRELLADVRERREVEAWLGTKHEAPAGSQTKSMD</sequence>
<reference evidence="1 2" key="1">
    <citation type="submission" date="2013-02" db="EMBL/GenBank/DDBJ databases">
        <title>The Genome Sequence of Acinetobacter sp. NIPH 758.</title>
        <authorList>
            <consortium name="The Broad Institute Genome Sequencing Platform"/>
            <consortium name="The Broad Institute Genome Sequencing Center for Infectious Disease"/>
            <person name="Cerqueira G."/>
            <person name="Feldgarden M."/>
            <person name="Courvalin P."/>
            <person name="Perichon B."/>
            <person name="Grillot-Courvalin C."/>
            <person name="Clermont D."/>
            <person name="Rocha E."/>
            <person name="Yoon E.-J."/>
            <person name="Nemec A."/>
            <person name="Walker B."/>
            <person name="Young S.K."/>
            <person name="Zeng Q."/>
            <person name="Gargeya S."/>
            <person name="Fitzgerald M."/>
            <person name="Haas B."/>
            <person name="Abouelleil A."/>
            <person name="Alvarado L."/>
            <person name="Arachchi H.M."/>
            <person name="Berlin A.M."/>
            <person name="Chapman S.B."/>
            <person name="Dewar J."/>
            <person name="Goldberg J."/>
            <person name="Griggs A."/>
            <person name="Gujja S."/>
            <person name="Hansen M."/>
            <person name="Howarth C."/>
            <person name="Imamovic A."/>
            <person name="Larimer J."/>
            <person name="McCowan C."/>
            <person name="Murphy C."/>
            <person name="Neiman D."/>
            <person name="Pearson M."/>
            <person name="Priest M."/>
            <person name="Roberts A."/>
            <person name="Saif S."/>
            <person name="Shea T."/>
            <person name="Sisk P."/>
            <person name="Sykes S."/>
            <person name="Wortman J."/>
            <person name="Nusbaum C."/>
            <person name="Birren B."/>
        </authorList>
    </citation>
    <scope>NUCLEOTIDE SEQUENCE [LARGE SCALE GENOMIC DNA]</scope>
    <source>
        <strain evidence="1 2">NIPH 758</strain>
    </source>
</reference>
<evidence type="ECO:0000313" key="2">
    <source>
        <dbReference type="Proteomes" id="UP000013049"/>
    </source>
</evidence>
<accession>N8UY94</accession>
<dbReference type="EMBL" id="APPC01000016">
    <property type="protein sequence ID" value="ENU92536.1"/>
    <property type="molecule type" value="Genomic_DNA"/>
</dbReference>
<proteinExistence type="predicted"/>
<dbReference type="Proteomes" id="UP000013049">
    <property type="component" value="Unassembled WGS sequence"/>
</dbReference>
<protein>
    <submittedName>
        <fullName evidence="1">Uncharacterized protein</fullName>
    </submittedName>
</protein>
<name>N8UY94_9GAMM</name>
<organism evidence="1 2">
    <name type="scientific">Acinetobacter vivianii</name>
    <dbReference type="NCBI Taxonomy" id="1776742"/>
    <lineage>
        <taxon>Bacteria</taxon>
        <taxon>Pseudomonadati</taxon>
        <taxon>Pseudomonadota</taxon>
        <taxon>Gammaproteobacteria</taxon>
        <taxon>Moraxellales</taxon>
        <taxon>Moraxellaceae</taxon>
        <taxon>Acinetobacter</taxon>
    </lineage>
</organism>
<dbReference type="AlphaFoldDB" id="N8UY94"/>
<dbReference type="HOGENOM" id="CLU_3362739_0_0_6"/>
<evidence type="ECO:0000313" key="1">
    <source>
        <dbReference type="EMBL" id="ENU92536.1"/>
    </source>
</evidence>
<gene>
    <name evidence="1" type="ORF">F971_01519</name>
</gene>